<dbReference type="AlphaFoldDB" id="A0A1I3MF55"/>
<feature type="transmembrane region" description="Helical" evidence="1">
    <location>
        <begin position="30"/>
        <end position="47"/>
    </location>
</feature>
<reference evidence="3" key="1">
    <citation type="submission" date="2016-10" db="EMBL/GenBank/DDBJ databases">
        <authorList>
            <person name="Varghese N."/>
            <person name="Submissions S."/>
        </authorList>
    </citation>
    <scope>NUCLEOTIDE SEQUENCE [LARGE SCALE GENOMIC DNA]</scope>
    <source>
        <strain evidence="3">DSM 28881</strain>
    </source>
</reference>
<evidence type="ECO:0000313" key="2">
    <source>
        <dbReference type="EMBL" id="SFI95345.1"/>
    </source>
</evidence>
<name>A0A1I3MF55_9FLAO</name>
<keyword evidence="1" id="KW-0812">Transmembrane</keyword>
<keyword evidence="1" id="KW-0472">Membrane</keyword>
<dbReference type="STRING" id="1144750.SAMN05443431_103124"/>
<feature type="transmembrane region" description="Helical" evidence="1">
    <location>
        <begin position="7"/>
        <end position="24"/>
    </location>
</feature>
<accession>A0A1I3MF55</accession>
<dbReference type="RefSeq" id="WP_090838592.1">
    <property type="nucleotide sequence ID" value="NZ_CANKYB010000002.1"/>
</dbReference>
<sequence length="71" mass="7909">MQKKTTLYYICILLGAVVAIYANANEKQNILLLVGGVAVLMFGIFNLQSGIPSKKEKETFVESELIEDEEE</sequence>
<gene>
    <name evidence="2" type="ORF">SAMN05443431_103124</name>
</gene>
<organism evidence="2 3">
    <name type="scientific">Olleya namhaensis</name>
    <dbReference type="NCBI Taxonomy" id="1144750"/>
    <lineage>
        <taxon>Bacteria</taxon>
        <taxon>Pseudomonadati</taxon>
        <taxon>Bacteroidota</taxon>
        <taxon>Flavobacteriia</taxon>
        <taxon>Flavobacteriales</taxon>
        <taxon>Flavobacteriaceae</taxon>
    </lineage>
</organism>
<keyword evidence="3" id="KW-1185">Reference proteome</keyword>
<dbReference type="Proteomes" id="UP000199559">
    <property type="component" value="Unassembled WGS sequence"/>
</dbReference>
<keyword evidence="1" id="KW-1133">Transmembrane helix</keyword>
<dbReference type="EMBL" id="FORM01000003">
    <property type="protein sequence ID" value="SFI95345.1"/>
    <property type="molecule type" value="Genomic_DNA"/>
</dbReference>
<evidence type="ECO:0000256" key="1">
    <source>
        <dbReference type="SAM" id="Phobius"/>
    </source>
</evidence>
<protein>
    <submittedName>
        <fullName evidence="2">Uncharacterized protein</fullName>
    </submittedName>
</protein>
<proteinExistence type="predicted"/>
<evidence type="ECO:0000313" key="3">
    <source>
        <dbReference type="Proteomes" id="UP000199559"/>
    </source>
</evidence>